<reference evidence="1 2" key="1">
    <citation type="submission" date="2018-08" db="EMBL/GenBank/DDBJ databases">
        <title>A genome reference for cultivated species of the human gut microbiota.</title>
        <authorList>
            <person name="Zou Y."/>
            <person name="Xue W."/>
            <person name="Luo G."/>
        </authorList>
    </citation>
    <scope>NUCLEOTIDE SEQUENCE [LARGE SCALE GENOMIC DNA]</scope>
    <source>
        <strain evidence="1 2">AF19-21</strain>
    </source>
</reference>
<sequence>MSKRISDKDFERKSKQTVDLVKEFSCEWYGFGEILENVIRGMSANAGTEYEVEYTEIQIKQMLELARRIYKDETEAT</sequence>
<dbReference type="AlphaFoldDB" id="A0A3E2WWG6"/>
<comment type="caution">
    <text evidence="1">The sequence shown here is derived from an EMBL/GenBank/DDBJ whole genome shotgun (WGS) entry which is preliminary data.</text>
</comment>
<dbReference type="RefSeq" id="WP_025655554.1">
    <property type="nucleotide sequence ID" value="NZ_QVIA01000012.1"/>
</dbReference>
<organism evidence="1 2">
    <name type="scientific">Hungatella hathewayi</name>
    <dbReference type="NCBI Taxonomy" id="154046"/>
    <lineage>
        <taxon>Bacteria</taxon>
        <taxon>Bacillati</taxon>
        <taxon>Bacillota</taxon>
        <taxon>Clostridia</taxon>
        <taxon>Lachnospirales</taxon>
        <taxon>Lachnospiraceae</taxon>
        <taxon>Hungatella</taxon>
    </lineage>
</organism>
<name>A0A3E2WWG6_9FIRM</name>
<dbReference type="Proteomes" id="UP000261111">
    <property type="component" value="Unassembled WGS sequence"/>
</dbReference>
<protein>
    <submittedName>
        <fullName evidence="1">Uncharacterized protein</fullName>
    </submittedName>
</protein>
<evidence type="ECO:0000313" key="1">
    <source>
        <dbReference type="EMBL" id="RGC31513.1"/>
    </source>
</evidence>
<proteinExistence type="predicted"/>
<evidence type="ECO:0000313" key="2">
    <source>
        <dbReference type="Proteomes" id="UP000261111"/>
    </source>
</evidence>
<accession>A0A3E2WWG6</accession>
<dbReference type="EMBL" id="QVIA01000012">
    <property type="protein sequence ID" value="RGC31513.1"/>
    <property type="molecule type" value="Genomic_DNA"/>
</dbReference>
<gene>
    <name evidence="1" type="ORF">DWX41_11860</name>
</gene>